<name>A0A4R4UXT2_9PSEU</name>
<evidence type="ECO:0000313" key="3">
    <source>
        <dbReference type="Proteomes" id="UP000294744"/>
    </source>
</evidence>
<dbReference type="SUPFAM" id="SSF81606">
    <property type="entry name" value="PP2C-like"/>
    <property type="match status" value="1"/>
</dbReference>
<accession>A0A4R4UXT2</accession>
<protein>
    <recommendedName>
        <fullName evidence="1">PPM-type phosphatase domain-containing protein</fullName>
    </recommendedName>
</protein>
<reference evidence="2 3" key="1">
    <citation type="submission" date="2019-03" db="EMBL/GenBank/DDBJ databases">
        <title>Draft genome sequences of novel Actinobacteria.</title>
        <authorList>
            <person name="Sahin N."/>
            <person name="Ay H."/>
            <person name="Saygin H."/>
        </authorList>
    </citation>
    <scope>NUCLEOTIDE SEQUENCE [LARGE SCALE GENOMIC DNA]</scope>
    <source>
        <strain evidence="2 3">16K404</strain>
    </source>
</reference>
<dbReference type="Pfam" id="PF13672">
    <property type="entry name" value="PP2C_2"/>
    <property type="match status" value="1"/>
</dbReference>
<keyword evidence="3" id="KW-1185">Reference proteome</keyword>
<dbReference type="EMBL" id="SMKV01000009">
    <property type="protein sequence ID" value="TDC93633.1"/>
    <property type="molecule type" value="Genomic_DNA"/>
</dbReference>
<dbReference type="InterPro" id="IPR036457">
    <property type="entry name" value="PPM-type-like_dom_sf"/>
</dbReference>
<dbReference type="RefSeq" id="WP_132621675.1">
    <property type="nucleotide sequence ID" value="NZ_SMKV01000009.1"/>
</dbReference>
<organism evidence="2 3">
    <name type="scientific">Saccharopolyspora aridisoli</name>
    <dbReference type="NCBI Taxonomy" id="2530385"/>
    <lineage>
        <taxon>Bacteria</taxon>
        <taxon>Bacillati</taxon>
        <taxon>Actinomycetota</taxon>
        <taxon>Actinomycetes</taxon>
        <taxon>Pseudonocardiales</taxon>
        <taxon>Pseudonocardiaceae</taxon>
        <taxon>Saccharopolyspora</taxon>
    </lineage>
</organism>
<sequence length="268" mass="28724">MPGEVASVATAQLPGSENSDDKIFVTRNAVLVLDGASAFIPVPVSASRYAATLGSRLSRSLEEAPEADLSNHLAVAIEEAAAELNLSAGESPSSTVAIVRQRGDLVDTLVLGDSAIVLPSGIVTDGRIDALNLEERSRYQERLAQGTGYDEDHTQLLRELQDQQAKHRNQSGGYWIAEADPAAAAHALTATHPVQSTPWAILLTDGALNTARHTGLDNWPDLAAAGQSALLALLDRLHEWEETDDPDGKLFPRSKRHDDKAIATVRFR</sequence>
<comment type="caution">
    <text evidence="2">The sequence shown here is derived from an EMBL/GenBank/DDBJ whole genome shotgun (WGS) entry which is preliminary data.</text>
</comment>
<dbReference type="OrthoDB" id="3190646at2"/>
<gene>
    <name evidence="2" type="ORF">E1161_09325</name>
</gene>
<dbReference type="Proteomes" id="UP000294744">
    <property type="component" value="Unassembled WGS sequence"/>
</dbReference>
<dbReference type="AlphaFoldDB" id="A0A4R4UXT2"/>
<feature type="domain" description="PPM-type phosphatase" evidence="1">
    <location>
        <begin position="29"/>
        <end position="149"/>
    </location>
</feature>
<evidence type="ECO:0000313" key="2">
    <source>
        <dbReference type="EMBL" id="TDC93633.1"/>
    </source>
</evidence>
<proteinExistence type="predicted"/>
<dbReference type="InterPro" id="IPR001932">
    <property type="entry name" value="PPM-type_phosphatase-like_dom"/>
</dbReference>
<dbReference type="Gene3D" id="3.60.40.10">
    <property type="entry name" value="PPM-type phosphatase domain"/>
    <property type="match status" value="1"/>
</dbReference>
<evidence type="ECO:0000259" key="1">
    <source>
        <dbReference type="Pfam" id="PF13672"/>
    </source>
</evidence>